<sequence length="339" mass="38483">MKKQRHSIKDIASALNVSVTTVSFIINGKAKEKRISEKVTKKVLAYIDEINYKPNQLAQSLRTGQSKIIVFMVEDISNYFFARLARIIEDIAYEKGYKVLFCSNDNEDKKSEELIALFKDRQVDGYIIIPSSGIKGTIKNLLDENIPLILFDRYFEDLPTNYVVIDNEEATLNATNHLIENKFKNIAFVTTDVEQTQMLSRLSGYKKAVGQKQLHEIVLKIPYNAKPVNRKAIIKDFIINNPEVDAVFFATNYLTQDGISVIKEGFPSLLSKLGIITFDDNTLYEIFTPSISAVAQPLEEICGTLMSMMLKLLKKKEDQKVEKVVLNAKLLVRESSLPK</sequence>
<dbReference type="RefSeq" id="WP_188459993.1">
    <property type="nucleotide sequence ID" value="NZ_BAABHU010000001.1"/>
</dbReference>
<dbReference type="PROSITE" id="PS50932">
    <property type="entry name" value="HTH_LACI_2"/>
    <property type="match status" value="1"/>
</dbReference>
<evidence type="ECO:0000259" key="4">
    <source>
        <dbReference type="PROSITE" id="PS50932"/>
    </source>
</evidence>
<feature type="domain" description="HTH lacI-type" evidence="4">
    <location>
        <begin position="7"/>
        <end position="63"/>
    </location>
</feature>
<name>A0ABQ1L9Y1_9BACT</name>
<dbReference type="CDD" id="cd01392">
    <property type="entry name" value="HTH_LacI"/>
    <property type="match status" value="1"/>
</dbReference>
<comment type="caution">
    <text evidence="5">The sequence shown here is derived from an EMBL/GenBank/DDBJ whole genome shotgun (WGS) entry which is preliminary data.</text>
</comment>
<dbReference type="Pfam" id="PF00356">
    <property type="entry name" value="LacI"/>
    <property type="match status" value="1"/>
</dbReference>
<evidence type="ECO:0000256" key="2">
    <source>
        <dbReference type="ARBA" id="ARBA00023125"/>
    </source>
</evidence>
<dbReference type="Pfam" id="PF13377">
    <property type="entry name" value="Peripla_BP_3"/>
    <property type="match status" value="1"/>
</dbReference>
<dbReference type="EMBL" id="BMEC01000001">
    <property type="protein sequence ID" value="GGC20856.1"/>
    <property type="molecule type" value="Genomic_DNA"/>
</dbReference>
<gene>
    <name evidence="5" type="ORF">GCM10011506_02540</name>
</gene>
<accession>A0ABQ1L9Y1</accession>
<protein>
    <submittedName>
        <fullName evidence="5">LacI family transcriptional regulator</fullName>
    </submittedName>
</protein>
<dbReference type="PANTHER" id="PTHR30146">
    <property type="entry name" value="LACI-RELATED TRANSCRIPTIONAL REPRESSOR"/>
    <property type="match status" value="1"/>
</dbReference>
<keyword evidence="1" id="KW-0805">Transcription regulation</keyword>
<dbReference type="Gene3D" id="3.40.50.2300">
    <property type="match status" value="2"/>
</dbReference>
<evidence type="ECO:0000256" key="1">
    <source>
        <dbReference type="ARBA" id="ARBA00023015"/>
    </source>
</evidence>
<keyword evidence="6" id="KW-1185">Reference proteome</keyword>
<dbReference type="SUPFAM" id="SSF47413">
    <property type="entry name" value="lambda repressor-like DNA-binding domains"/>
    <property type="match status" value="1"/>
</dbReference>
<dbReference type="InterPro" id="IPR000843">
    <property type="entry name" value="HTH_LacI"/>
</dbReference>
<dbReference type="PANTHER" id="PTHR30146:SF109">
    <property type="entry name" value="HTH-TYPE TRANSCRIPTIONAL REGULATOR GALS"/>
    <property type="match status" value="1"/>
</dbReference>
<evidence type="ECO:0000256" key="3">
    <source>
        <dbReference type="ARBA" id="ARBA00023163"/>
    </source>
</evidence>
<evidence type="ECO:0000313" key="5">
    <source>
        <dbReference type="EMBL" id="GGC20856.1"/>
    </source>
</evidence>
<proteinExistence type="predicted"/>
<dbReference type="InterPro" id="IPR046335">
    <property type="entry name" value="LacI/GalR-like_sensor"/>
</dbReference>
<keyword evidence="3" id="KW-0804">Transcription</keyword>
<keyword evidence="2" id="KW-0238">DNA-binding</keyword>
<dbReference type="InterPro" id="IPR010982">
    <property type="entry name" value="Lambda_DNA-bd_dom_sf"/>
</dbReference>
<dbReference type="Proteomes" id="UP000636010">
    <property type="component" value="Unassembled WGS sequence"/>
</dbReference>
<organism evidence="5 6">
    <name type="scientific">Marivirga lumbricoides</name>
    <dbReference type="NCBI Taxonomy" id="1046115"/>
    <lineage>
        <taxon>Bacteria</taxon>
        <taxon>Pseudomonadati</taxon>
        <taxon>Bacteroidota</taxon>
        <taxon>Cytophagia</taxon>
        <taxon>Cytophagales</taxon>
        <taxon>Marivirgaceae</taxon>
        <taxon>Marivirga</taxon>
    </lineage>
</organism>
<dbReference type="SUPFAM" id="SSF53822">
    <property type="entry name" value="Periplasmic binding protein-like I"/>
    <property type="match status" value="1"/>
</dbReference>
<dbReference type="SMART" id="SM00354">
    <property type="entry name" value="HTH_LACI"/>
    <property type="match status" value="1"/>
</dbReference>
<dbReference type="Gene3D" id="1.10.260.40">
    <property type="entry name" value="lambda repressor-like DNA-binding domains"/>
    <property type="match status" value="1"/>
</dbReference>
<dbReference type="InterPro" id="IPR028082">
    <property type="entry name" value="Peripla_BP_I"/>
</dbReference>
<evidence type="ECO:0000313" key="6">
    <source>
        <dbReference type="Proteomes" id="UP000636010"/>
    </source>
</evidence>
<reference evidence="6" key="1">
    <citation type="journal article" date="2019" name="Int. J. Syst. Evol. Microbiol.">
        <title>The Global Catalogue of Microorganisms (GCM) 10K type strain sequencing project: providing services to taxonomists for standard genome sequencing and annotation.</title>
        <authorList>
            <consortium name="The Broad Institute Genomics Platform"/>
            <consortium name="The Broad Institute Genome Sequencing Center for Infectious Disease"/>
            <person name="Wu L."/>
            <person name="Ma J."/>
        </authorList>
    </citation>
    <scope>NUCLEOTIDE SEQUENCE [LARGE SCALE GENOMIC DNA]</scope>
    <source>
        <strain evidence="6">CGMCC 1.10832</strain>
    </source>
</reference>